<gene>
    <name evidence="8" type="ORF">SAMN02982931_00880</name>
</gene>
<dbReference type="RefSeq" id="WP_090875023.1">
    <property type="nucleotide sequence ID" value="NZ_FMXQ01000002.1"/>
</dbReference>
<dbReference type="InterPro" id="IPR050638">
    <property type="entry name" value="AA-Vitamin_Transporters"/>
</dbReference>
<dbReference type="Proteomes" id="UP000199071">
    <property type="component" value="Unassembled WGS sequence"/>
</dbReference>
<feature type="domain" description="EamA" evidence="7">
    <location>
        <begin position="24"/>
        <end position="157"/>
    </location>
</feature>
<keyword evidence="3 6" id="KW-0812">Transmembrane</keyword>
<dbReference type="SUPFAM" id="SSF103481">
    <property type="entry name" value="Multidrug resistance efflux transporter EmrE"/>
    <property type="match status" value="2"/>
</dbReference>
<organism evidence="8 9">
    <name type="scientific">Bauldia litoralis</name>
    <dbReference type="NCBI Taxonomy" id="665467"/>
    <lineage>
        <taxon>Bacteria</taxon>
        <taxon>Pseudomonadati</taxon>
        <taxon>Pseudomonadota</taxon>
        <taxon>Alphaproteobacteria</taxon>
        <taxon>Hyphomicrobiales</taxon>
        <taxon>Kaistiaceae</taxon>
        <taxon>Bauldia</taxon>
    </lineage>
</organism>
<evidence type="ECO:0000256" key="1">
    <source>
        <dbReference type="ARBA" id="ARBA00004141"/>
    </source>
</evidence>
<dbReference type="STRING" id="665467.SAMN02982931_00880"/>
<evidence type="ECO:0000256" key="3">
    <source>
        <dbReference type="ARBA" id="ARBA00022692"/>
    </source>
</evidence>
<feature type="transmembrane region" description="Helical" evidence="6">
    <location>
        <begin position="203"/>
        <end position="224"/>
    </location>
</feature>
<feature type="transmembrane region" description="Helical" evidence="6">
    <location>
        <begin position="146"/>
        <end position="166"/>
    </location>
</feature>
<dbReference type="AlphaFoldDB" id="A0A1G6AUM4"/>
<feature type="transmembrane region" description="Helical" evidence="6">
    <location>
        <begin position="292"/>
        <end position="311"/>
    </location>
</feature>
<dbReference type="GO" id="GO:0016020">
    <property type="term" value="C:membrane"/>
    <property type="evidence" value="ECO:0007669"/>
    <property type="project" value="UniProtKB-SubCell"/>
</dbReference>
<reference evidence="8 9" key="1">
    <citation type="submission" date="2016-10" db="EMBL/GenBank/DDBJ databases">
        <authorList>
            <person name="de Groot N.N."/>
        </authorList>
    </citation>
    <scope>NUCLEOTIDE SEQUENCE [LARGE SCALE GENOMIC DNA]</scope>
    <source>
        <strain evidence="8 9">ATCC 35022</strain>
    </source>
</reference>
<feature type="transmembrane region" description="Helical" evidence="6">
    <location>
        <begin position="172"/>
        <end position="191"/>
    </location>
</feature>
<evidence type="ECO:0000256" key="2">
    <source>
        <dbReference type="ARBA" id="ARBA00007362"/>
    </source>
</evidence>
<evidence type="ECO:0000313" key="9">
    <source>
        <dbReference type="Proteomes" id="UP000199071"/>
    </source>
</evidence>
<dbReference type="InterPro" id="IPR000620">
    <property type="entry name" value="EamA_dom"/>
</dbReference>
<accession>A0A1G6AUM4</accession>
<dbReference type="EMBL" id="FMXQ01000002">
    <property type="protein sequence ID" value="SDB12042.1"/>
    <property type="molecule type" value="Genomic_DNA"/>
</dbReference>
<dbReference type="InterPro" id="IPR037185">
    <property type="entry name" value="EmrE-like"/>
</dbReference>
<evidence type="ECO:0000313" key="8">
    <source>
        <dbReference type="EMBL" id="SDB12042.1"/>
    </source>
</evidence>
<keyword evidence="5 6" id="KW-0472">Membrane</keyword>
<sequence length="321" mass="33876">MSEHLLAIAEAKGAQRIARHPEATGYAVGLLAWALSGGVLVAGKGITGEMGPWTLSFWRFGIATLVLLPLVAHSLPQMRQFLRAKGLRVLGTGALLGVALGLLFEALHYTSAVNTGIINATFPIITLVLARIFLGEAMGPGQVVGGLIAFVGVIVIAAHGEIAVLMRFDFGIGDVMVLASAATLGAYTVSLRKQKFELARMPLLVVLLGSATVISFPFSMVELWTGDYAPGLTADGLMILAYAAIPGGALVYLFFNWSIDVLGASRAGMLLYTQMIFTAVLAWLILGEAIEWYHYAGAALIVVGVVLVTVFKPKTAAIPPK</sequence>
<proteinExistence type="inferred from homology"/>
<feature type="transmembrane region" description="Helical" evidence="6">
    <location>
        <begin position="87"/>
        <end position="104"/>
    </location>
</feature>
<comment type="similarity">
    <text evidence="2">Belongs to the EamA transporter family.</text>
</comment>
<evidence type="ECO:0000256" key="4">
    <source>
        <dbReference type="ARBA" id="ARBA00022989"/>
    </source>
</evidence>
<feature type="transmembrane region" description="Helical" evidence="6">
    <location>
        <begin position="236"/>
        <end position="255"/>
    </location>
</feature>
<feature type="transmembrane region" description="Helical" evidence="6">
    <location>
        <begin position="267"/>
        <end position="286"/>
    </location>
</feature>
<keyword evidence="4 6" id="KW-1133">Transmembrane helix</keyword>
<evidence type="ECO:0000256" key="6">
    <source>
        <dbReference type="SAM" id="Phobius"/>
    </source>
</evidence>
<feature type="domain" description="EamA" evidence="7">
    <location>
        <begin position="172"/>
        <end position="309"/>
    </location>
</feature>
<dbReference type="OrthoDB" id="8401922at2"/>
<dbReference type="Pfam" id="PF00892">
    <property type="entry name" value="EamA"/>
    <property type="match status" value="2"/>
</dbReference>
<protein>
    <submittedName>
        <fullName evidence="8">Permease of the drug/metabolite transporter (DMT) superfamily</fullName>
    </submittedName>
</protein>
<dbReference type="PANTHER" id="PTHR32322:SF2">
    <property type="entry name" value="EAMA DOMAIN-CONTAINING PROTEIN"/>
    <property type="match status" value="1"/>
</dbReference>
<feature type="transmembrane region" description="Helical" evidence="6">
    <location>
        <begin position="116"/>
        <end position="134"/>
    </location>
</feature>
<comment type="subcellular location">
    <subcellularLocation>
        <location evidence="1">Membrane</location>
        <topology evidence="1">Multi-pass membrane protein</topology>
    </subcellularLocation>
</comment>
<keyword evidence="9" id="KW-1185">Reference proteome</keyword>
<dbReference type="PANTHER" id="PTHR32322">
    <property type="entry name" value="INNER MEMBRANE TRANSPORTER"/>
    <property type="match status" value="1"/>
</dbReference>
<evidence type="ECO:0000259" key="7">
    <source>
        <dbReference type="Pfam" id="PF00892"/>
    </source>
</evidence>
<feature type="transmembrane region" description="Helical" evidence="6">
    <location>
        <begin position="55"/>
        <end position="75"/>
    </location>
</feature>
<name>A0A1G6AUM4_9HYPH</name>
<feature type="transmembrane region" description="Helical" evidence="6">
    <location>
        <begin position="23"/>
        <end position="43"/>
    </location>
</feature>
<evidence type="ECO:0000256" key="5">
    <source>
        <dbReference type="ARBA" id="ARBA00023136"/>
    </source>
</evidence>